<organism evidence="1 2">
    <name type="scientific">Cesiribacter andamanensis AMV16</name>
    <dbReference type="NCBI Taxonomy" id="1279009"/>
    <lineage>
        <taxon>Bacteria</taxon>
        <taxon>Pseudomonadati</taxon>
        <taxon>Bacteroidota</taxon>
        <taxon>Cytophagia</taxon>
        <taxon>Cytophagales</taxon>
        <taxon>Cesiribacteraceae</taxon>
        <taxon>Cesiribacter</taxon>
    </lineage>
</organism>
<reference evidence="1 2" key="1">
    <citation type="journal article" date="2013" name="Genome Announc.">
        <title>Draft Genome Sequence of Cesiribacter andamanensis Strain AMV16T, Isolated from a Soil Sample from a Mud Volcano in the Andaman Islands, India.</title>
        <authorList>
            <person name="Shivaji S."/>
            <person name="Ara S."/>
            <person name="Begum Z."/>
            <person name="Srinivas T.N."/>
            <person name="Singh A."/>
            <person name="Kumar Pinnaka A."/>
        </authorList>
    </citation>
    <scope>NUCLEOTIDE SEQUENCE [LARGE SCALE GENOMIC DNA]</scope>
    <source>
        <strain evidence="1 2">AMV16</strain>
    </source>
</reference>
<evidence type="ECO:0000313" key="1">
    <source>
        <dbReference type="EMBL" id="EMR01509.1"/>
    </source>
</evidence>
<dbReference type="EMBL" id="AODQ01000110">
    <property type="protein sequence ID" value="EMR01509.1"/>
    <property type="molecule type" value="Genomic_DNA"/>
</dbReference>
<protein>
    <submittedName>
        <fullName evidence="1">Uncharacterized protein</fullName>
    </submittedName>
</protein>
<accession>M7NSN5</accession>
<keyword evidence="2" id="KW-1185">Reference proteome</keyword>
<evidence type="ECO:0000313" key="2">
    <source>
        <dbReference type="Proteomes" id="UP000011910"/>
    </source>
</evidence>
<gene>
    <name evidence="1" type="ORF">ADICEAN_03366</name>
</gene>
<dbReference type="AlphaFoldDB" id="M7NSN5"/>
<proteinExistence type="predicted"/>
<dbReference type="Proteomes" id="UP000011910">
    <property type="component" value="Unassembled WGS sequence"/>
</dbReference>
<dbReference type="STRING" id="1279009.ADICEAN_03366"/>
<name>M7NSN5_9BACT</name>
<comment type="caution">
    <text evidence="1">The sequence shown here is derived from an EMBL/GenBank/DDBJ whole genome shotgun (WGS) entry which is preliminary data.</text>
</comment>
<sequence length="262" mass="29828">MYMKHLPLILLLLMSLPGMGQITGNLQVRDSSALKLDAAALSKMKGKWKLSETVERRRGEESRQERGILVRFGPQGAVTTSWCGDCFEEAAGQWELLNEQTLSLSGSRTETKYLYGKWVVYALSEQELVLASVLTSSGDWVKELRFTKNFPASLAAGTQRGCLNCWEDGGWCWGERPEQARVQWAMVQDLEQQAVSSQQRAELIRGFDWLLHYAPCVNKSLYMKAIPFYESLLQEEKHAGTKKRYMEKLAQLKAQQVEYFGE</sequence>